<keyword evidence="2" id="KW-0689">Ribosomal protein</keyword>
<organism evidence="2 3">
    <name type="scientific">Oligosphaera ethanolica</name>
    <dbReference type="NCBI Taxonomy" id="760260"/>
    <lineage>
        <taxon>Bacteria</taxon>
        <taxon>Pseudomonadati</taxon>
        <taxon>Lentisphaerota</taxon>
        <taxon>Oligosphaeria</taxon>
        <taxon>Oligosphaerales</taxon>
        <taxon>Oligosphaeraceae</taxon>
        <taxon>Oligosphaera</taxon>
    </lineage>
</organism>
<evidence type="ECO:0000313" key="3">
    <source>
        <dbReference type="Proteomes" id="UP001238163"/>
    </source>
</evidence>
<reference evidence="2" key="1">
    <citation type="submission" date="2023-07" db="EMBL/GenBank/DDBJ databases">
        <title>Genomic Encyclopedia of Type Strains, Phase IV (KMG-IV): sequencing the most valuable type-strain genomes for metagenomic binning, comparative biology and taxonomic classification.</title>
        <authorList>
            <person name="Goeker M."/>
        </authorList>
    </citation>
    <scope>NUCLEOTIDE SEQUENCE</scope>
    <source>
        <strain evidence="2">DSM 24202</strain>
    </source>
</reference>
<feature type="transmembrane region" description="Helical" evidence="1">
    <location>
        <begin position="100"/>
        <end position="116"/>
    </location>
</feature>
<evidence type="ECO:0000313" key="2">
    <source>
        <dbReference type="EMBL" id="MDQ0289152.1"/>
    </source>
</evidence>
<keyword evidence="1" id="KW-0812">Transmembrane</keyword>
<keyword evidence="1" id="KW-1133">Transmembrane helix</keyword>
<sequence length="197" mass="22430">MKQIQKCPHCGKDAIFIRELCPNCGHDSHSDDRGEPDYKADERGRLPSYVSLLEETLSVPQQHGRILLGMICALLVLPVAALNVVNVYLLLDPDRTRDILVWRSLLLLVLCLWLVYRVWHGRRWSQPLLTGWAVLSGLLLLAYALQHYAPGASGNPVALLGATVFGLVNLWCAWQLWRSRIIPDFVNRQQRFYQASF</sequence>
<name>A0AAE4APA4_9BACT</name>
<dbReference type="RefSeq" id="WP_307260487.1">
    <property type="nucleotide sequence ID" value="NZ_JAUSVL010000001.1"/>
</dbReference>
<dbReference type="EMBL" id="JAUSVL010000001">
    <property type="protein sequence ID" value="MDQ0289152.1"/>
    <property type="molecule type" value="Genomic_DNA"/>
</dbReference>
<feature type="transmembrane region" description="Helical" evidence="1">
    <location>
        <begin position="128"/>
        <end position="145"/>
    </location>
</feature>
<keyword evidence="1" id="KW-0472">Membrane</keyword>
<accession>A0AAE4APA4</accession>
<keyword evidence="3" id="KW-1185">Reference proteome</keyword>
<feature type="transmembrane region" description="Helical" evidence="1">
    <location>
        <begin position="157"/>
        <end position="177"/>
    </location>
</feature>
<proteinExistence type="predicted"/>
<evidence type="ECO:0000256" key="1">
    <source>
        <dbReference type="SAM" id="Phobius"/>
    </source>
</evidence>
<keyword evidence="2" id="KW-0687">Ribonucleoprotein</keyword>
<protein>
    <submittedName>
        <fullName evidence="2">Ribosomal protein S27AE</fullName>
    </submittedName>
</protein>
<dbReference type="GO" id="GO:0005840">
    <property type="term" value="C:ribosome"/>
    <property type="evidence" value="ECO:0007669"/>
    <property type="project" value="UniProtKB-KW"/>
</dbReference>
<dbReference type="Proteomes" id="UP001238163">
    <property type="component" value="Unassembled WGS sequence"/>
</dbReference>
<feature type="transmembrane region" description="Helical" evidence="1">
    <location>
        <begin position="66"/>
        <end position="88"/>
    </location>
</feature>
<dbReference type="AlphaFoldDB" id="A0AAE4APA4"/>
<gene>
    <name evidence="2" type="ORF">J3R75_001259</name>
</gene>
<comment type="caution">
    <text evidence="2">The sequence shown here is derived from an EMBL/GenBank/DDBJ whole genome shotgun (WGS) entry which is preliminary data.</text>
</comment>